<organism evidence="2 3">
    <name type="scientific">Rubroshorea leprosula</name>
    <dbReference type="NCBI Taxonomy" id="152421"/>
    <lineage>
        <taxon>Eukaryota</taxon>
        <taxon>Viridiplantae</taxon>
        <taxon>Streptophyta</taxon>
        <taxon>Embryophyta</taxon>
        <taxon>Tracheophyta</taxon>
        <taxon>Spermatophyta</taxon>
        <taxon>Magnoliopsida</taxon>
        <taxon>eudicotyledons</taxon>
        <taxon>Gunneridae</taxon>
        <taxon>Pentapetalae</taxon>
        <taxon>rosids</taxon>
        <taxon>malvids</taxon>
        <taxon>Malvales</taxon>
        <taxon>Dipterocarpaceae</taxon>
        <taxon>Rubroshorea</taxon>
    </lineage>
</organism>
<evidence type="ECO:0000313" key="2">
    <source>
        <dbReference type="EMBL" id="GKV52733.1"/>
    </source>
</evidence>
<dbReference type="EMBL" id="BPVZ01000831">
    <property type="protein sequence ID" value="GKV52733.1"/>
    <property type="molecule type" value="Genomic_DNA"/>
</dbReference>
<dbReference type="AlphaFoldDB" id="A0AAV5MV47"/>
<protein>
    <submittedName>
        <fullName evidence="2">Uncharacterized protein</fullName>
    </submittedName>
</protein>
<name>A0AAV5MV47_9ROSI</name>
<evidence type="ECO:0000256" key="1">
    <source>
        <dbReference type="SAM" id="Phobius"/>
    </source>
</evidence>
<keyword evidence="1" id="KW-0812">Transmembrane</keyword>
<sequence length="88" mass="9973">MQPNKKESSRKGWFHSPLRREKPLSFTSFFERVGKRVDARAYAFPMASVLSLSFGALSFCAAPKAFIPFTGVHPTELNRKAILIEELQ</sequence>
<proteinExistence type="predicted"/>
<gene>
    <name evidence="2" type="ORF">SLEP1_g59303</name>
</gene>
<dbReference type="Proteomes" id="UP001054252">
    <property type="component" value="Unassembled WGS sequence"/>
</dbReference>
<keyword evidence="1" id="KW-0472">Membrane</keyword>
<comment type="caution">
    <text evidence="2">The sequence shown here is derived from an EMBL/GenBank/DDBJ whole genome shotgun (WGS) entry which is preliminary data.</text>
</comment>
<keyword evidence="1" id="KW-1133">Transmembrane helix</keyword>
<evidence type="ECO:0000313" key="3">
    <source>
        <dbReference type="Proteomes" id="UP001054252"/>
    </source>
</evidence>
<keyword evidence="3" id="KW-1185">Reference proteome</keyword>
<feature type="transmembrane region" description="Helical" evidence="1">
    <location>
        <begin position="42"/>
        <end position="67"/>
    </location>
</feature>
<accession>A0AAV5MV47</accession>
<reference evidence="2 3" key="1">
    <citation type="journal article" date="2021" name="Commun. Biol.">
        <title>The genome of Shorea leprosula (Dipterocarpaceae) highlights the ecological relevance of drought in aseasonal tropical rainforests.</title>
        <authorList>
            <person name="Ng K.K.S."/>
            <person name="Kobayashi M.J."/>
            <person name="Fawcett J.A."/>
            <person name="Hatakeyama M."/>
            <person name="Paape T."/>
            <person name="Ng C.H."/>
            <person name="Ang C.C."/>
            <person name="Tnah L.H."/>
            <person name="Lee C.T."/>
            <person name="Nishiyama T."/>
            <person name="Sese J."/>
            <person name="O'Brien M.J."/>
            <person name="Copetti D."/>
            <person name="Mohd Noor M.I."/>
            <person name="Ong R.C."/>
            <person name="Putra M."/>
            <person name="Sireger I.Z."/>
            <person name="Indrioko S."/>
            <person name="Kosugi Y."/>
            <person name="Izuno A."/>
            <person name="Isagi Y."/>
            <person name="Lee S.L."/>
            <person name="Shimizu K.K."/>
        </authorList>
    </citation>
    <scope>NUCLEOTIDE SEQUENCE [LARGE SCALE GENOMIC DNA]</scope>
    <source>
        <strain evidence="2">214</strain>
    </source>
</reference>